<name>A0ABY1PGH6_9RHOB</name>
<gene>
    <name evidence="8" type="ORF">SAMN06265373_10940</name>
</gene>
<keyword evidence="6" id="KW-0732">Signal</keyword>
<evidence type="ECO:0000259" key="7">
    <source>
        <dbReference type="PROSITE" id="PS50035"/>
    </source>
</evidence>
<dbReference type="Gene3D" id="3.30.870.10">
    <property type="entry name" value="Endonuclease Chain A"/>
    <property type="match status" value="2"/>
</dbReference>
<dbReference type="InterPro" id="IPR001736">
    <property type="entry name" value="PLipase_D/transphosphatidylase"/>
</dbReference>
<evidence type="ECO:0000313" key="9">
    <source>
        <dbReference type="Proteomes" id="UP001157961"/>
    </source>
</evidence>
<feature type="chain" id="PRO_5046052958" description="Phospholipase D" evidence="6">
    <location>
        <begin position="26"/>
        <end position="514"/>
    </location>
</feature>
<comment type="function">
    <text evidence="1">Could be a virulence factor.</text>
</comment>
<evidence type="ECO:0000313" key="8">
    <source>
        <dbReference type="EMBL" id="SMP33284.1"/>
    </source>
</evidence>
<feature type="domain" description="PLD phosphodiesterase" evidence="7">
    <location>
        <begin position="167"/>
        <end position="194"/>
    </location>
</feature>
<evidence type="ECO:0000256" key="6">
    <source>
        <dbReference type="SAM" id="SignalP"/>
    </source>
</evidence>
<dbReference type="Proteomes" id="UP001157961">
    <property type="component" value="Unassembled WGS sequence"/>
</dbReference>
<keyword evidence="4" id="KW-0964">Secreted</keyword>
<keyword evidence="9" id="KW-1185">Reference proteome</keyword>
<dbReference type="SMART" id="SM00155">
    <property type="entry name" value="PLDc"/>
    <property type="match status" value="2"/>
</dbReference>
<evidence type="ECO:0000256" key="2">
    <source>
        <dbReference type="ARBA" id="ARBA00004613"/>
    </source>
</evidence>
<evidence type="ECO:0000256" key="1">
    <source>
        <dbReference type="ARBA" id="ARBA00003145"/>
    </source>
</evidence>
<protein>
    <recommendedName>
        <fullName evidence="3">Phospholipase D</fullName>
    </recommendedName>
    <alternativeName>
        <fullName evidence="5">Choline phosphatase</fullName>
    </alternativeName>
</protein>
<proteinExistence type="predicted"/>
<dbReference type="PROSITE" id="PS50035">
    <property type="entry name" value="PLD"/>
    <property type="match status" value="2"/>
</dbReference>
<reference evidence="8 9" key="1">
    <citation type="submission" date="2017-05" db="EMBL/GenBank/DDBJ databases">
        <authorList>
            <person name="Varghese N."/>
            <person name="Submissions S."/>
        </authorList>
    </citation>
    <scope>NUCLEOTIDE SEQUENCE [LARGE SCALE GENOMIC DNA]</scope>
    <source>
        <strain evidence="8 9">DSM 29734</strain>
    </source>
</reference>
<evidence type="ECO:0000256" key="5">
    <source>
        <dbReference type="ARBA" id="ARBA00029594"/>
    </source>
</evidence>
<dbReference type="PANTHER" id="PTHR21248">
    <property type="entry name" value="CARDIOLIPIN SYNTHASE"/>
    <property type="match status" value="1"/>
</dbReference>
<accession>A0ABY1PGH6</accession>
<feature type="domain" description="PLD phosphodiesterase" evidence="7">
    <location>
        <begin position="405"/>
        <end position="432"/>
    </location>
</feature>
<organism evidence="8 9">
    <name type="scientific">Shimia sagamensis</name>
    <dbReference type="NCBI Taxonomy" id="1566352"/>
    <lineage>
        <taxon>Bacteria</taxon>
        <taxon>Pseudomonadati</taxon>
        <taxon>Pseudomonadota</taxon>
        <taxon>Alphaproteobacteria</taxon>
        <taxon>Rhodobacterales</taxon>
        <taxon>Roseobacteraceae</taxon>
    </lineage>
</organism>
<dbReference type="PANTHER" id="PTHR21248:SF12">
    <property type="entry name" value="CARDIOLIPIN SYNTHASE C"/>
    <property type="match status" value="1"/>
</dbReference>
<dbReference type="Pfam" id="PF13091">
    <property type="entry name" value="PLDc_2"/>
    <property type="match status" value="2"/>
</dbReference>
<evidence type="ECO:0000256" key="4">
    <source>
        <dbReference type="ARBA" id="ARBA00022525"/>
    </source>
</evidence>
<dbReference type="SUPFAM" id="SSF56024">
    <property type="entry name" value="Phospholipase D/nuclease"/>
    <property type="match status" value="2"/>
</dbReference>
<evidence type="ECO:0000256" key="3">
    <source>
        <dbReference type="ARBA" id="ARBA00018392"/>
    </source>
</evidence>
<dbReference type="EMBL" id="FXTY01000009">
    <property type="protein sequence ID" value="SMP33284.1"/>
    <property type="molecule type" value="Genomic_DNA"/>
</dbReference>
<comment type="subcellular location">
    <subcellularLocation>
        <location evidence="2">Secreted</location>
    </subcellularLocation>
</comment>
<comment type="caution">
    <text evidence="8">The sequence shown here is derived from an EMBL/GenBank/DDBJ whole genome shotgun (WGS) entry which is preliminary data.</text>
</comment>
<dbReference type="CDD" id="cd09113">
    <property type="entry name" value="PLDc_ymdC_like_2"/>
    <property type="match status" value="1"/>
</dbReference>
<dbReference type="InterPro" id="IPR025202">
    <property type="entry name" value="PLD-like_dom"/>
</dbReference>
<feature type="signal peptide" evidence="6">
    <location>
        <begin position="1"/>
        <end position="25"/>
    </location>
</feature>
<sequence length="514" mass="56258">MVLTAVPPLRIATAIVIAMSLTACAKVPFDGPRTPSYALTAANTSSDAVSRAVSAQTGSQSAYFELTNGTDALGARLRMIESAQHSIDIATFLIKPDTASGILTHRLFDAANRGVRVRLLVDDVFTTADDTDLAVLDTHPNIEIRIFNPSSRNAPKSMGFLWDFKRVNRRMHIKTFVVDNDMAIIGGRNFADEYYELKPTEVFADYDLAVFGPEAAEINPIFDTYWNDTYAVPVANLRAKSAPQPPQISLSDWAYDPDSPEVVAYTKAINAPYLQDISNRKVAPFRGTSRIIADPPQKLRNPDGKGPHVLGEAFFAAIGEAKSQVTLISPYFVPEDYGARFYANLARSGVKVRIVTNSLASTNHAYVHGGYARHRADLLTAGVELYELRHDSIAALNLTDQDSPPHITLHTKLAIIDNSSVLVGSLNLDPRSIKINAEIGLLVDSPAYARSMLASIEANLADFAYRVTATETGLLWTHQPKTIVPTVVTKDPDAGLWRRFMSVLPQWFGLEGLT</sequence>
<dbReference type="CDD" id="cd09111">
    <property type="entry name" value="PLDc_ymdC_like_1"/>
    <property type="match status" value="1"/>
</dbReference>